<feature type="signal peptide" evidence="1">
    <location>
        <begin position="1"/>
        <end position="23"/>
    </location>
</feature>
<feature type="chain" id="PRO_5007853921" description="Basic secretory protease" evidence="1">
    <location>
        <begin position="24"/>
        <end position="228"/>
    </location>
</feature>
<sequence>MPTTPIFSIISLLLIATLVPIEAVYYQVKNNGTGTPGGTRFDNEIGIPWSAHTLKHASKFIWRIFHQQNLDDRAKVDNITMIVEDSEYIAYEENNHIHVDTKYIANFVGDIKVEIKGVLYHETTHIWQWNGNGTAPSGLIEGVADYVRLKSGLAPPHWRKRGMGVNWDDGYDITAHFLEYCNGLRDGFVAELNGKMKSSYSEDYFVQLLGKNVNDLWMDYKAKYNTNS</sequence>
<proteinExistence type="predicted"/>
<dbReference type="OMA" id="AYDMEYF"/>
<dbReference type="STRING" id="79200.A0A164VPM8"/>
<dbReference type="Pfam" id="PF04450">
    <property type="entry name" value="BSP"/>
    <property type="match status" value="1"/>
</dbReference>
<protein>
    <recommendedName>
        <fullName evidence="5">Basic secretory protease</fullName>
    </recommendedName>
</protein>
<evidence type="ECO:0000256" key="1">
    <source>
        <dbReference type="SAM" id="SignalP"/>
    </source>
</evidence>
<evidence type="ECO:0000313" key="3">
    <source>
        <dbReference type="EMBL" id="WOH04779.1"/>
    </source>
</evidence>
<evidence type="ECO:0000313" key="2">
    <source>
        <dbReference type="EMBL" id="KZM90656.1"/>
    </source>
</evidence>
<organism evidence="2">
    <name type="scientific">Daucus carota subsp. sativus</name>
    <name type="common">Carrot</name>
    <dbReference type="NCBI Taxonomy" id="79200"/>
    <lineage>
        <taxon>Eukaryota</taxon>
        <taxon>Viridiplantae</taxon>
        <taxon>Streptophyta</taxon>
        <taxon>Embryophyta</taxon>
        <taxon>Tracheophyta</taxon>
        <taxon>Spermatophyta</taxon>
        <taxon>Magnoliopsida</taxon>
        <taxon>eudicotyledons</taxon>
        <taxon>Gunneridae</taxon>
        <taxon>Pentapetalae</taxon>
        <taxon>asterids</taxon>
        <taxon>campanulids</taxon>
        <taxon>Apiales</taxon>
        <taxon>Apiaceae</taxon>
        <taxon>Apioideae</taxon>
        <taxon>Scandiceae</taxon>
        <taxon>Daucinae</taxon>
        <taxon>Daucus</taxon>
        <taxon>Daucus sect. Daucus</taxon>
    </lineage>
</organism>
<reference evidence="2" key="1">
    <citation type="journal article" date="2016" name="Nat. Genet.">
        <title>A high-quality carrot genome assembly provides new insights into carotenoid accumulation and asterid genome evolution.</title>
        <authorList>
            <person name="Iorizzo M."/>
            <person name="Ellison S."/>
            <person name="Senalik D."/>
            <person name="Zeng P."/>
            <person name="Satapoomin P."/>
            <person name="Huang J."/>
            <person name="Bowman M."/>
            <person name="Iovene M."/>
            <person name="Sanseverino W."/>
            <person name="Cavagnaro P."/>
            <person name="Yildiz M."/>
            <person name="Macko-Podgorni A."/>
            <person name="Moranska E."/>
            <person name="Grzebelus E."/>
            <person name="Grzebelus D."/>
            <person name="Ashrafi H."/>
            <person name="Zheng Z."/>
            <person name="Cheng S."/>
            <person name="Spooner D."/>
            <person name="Van Deynze A."/>
            <person name="Simon P."/>
        </authorList>
    </citation>
    <scope>NUCLEOTIDE SEQUENCE [LARGE SCALE GENOMIC DNA]</scope>
    <source>
        <tissue evidence="2">Leaf</tissue>
    </source>
</reference>
<name>A0A164VPM8_DAUCS</name>
<dbReference type="KEGG" id="dcr:108226067"/>
<gene>
    <name evidence="2" type="ORF">DCAR_021979</name>
    <name evidence="3" type="ORF">DCAR_0624191</name>
</gene>
<accession>A0A164VPM8</accession>
<keyword evidence="4" id="KW-1185">Reference proteome</keyword>
<evidence type="ECO:0008006" key="5">
    <source>
        <dbReference type="Google" id="ProtNLM"/>
    </source>
</evidence>
<dbReference type="Proteomes" id="UP000077755">
    <property type="component" value="Chromosome 6"/>
</dbReference>
<dbReference type="PANTHER" id="PTHR33321:SF12">
    <property type="entry name" value="PLANT BASIC SECRETORY PROTEIN (BSP) FAMILY PROTEIN"/>
    <property type="match status" value="1"/>
</dbReference>
<keyword evidence="1" id="KW-0732">Signal</keyword>
<dbReference type="AlphaFoldDB" id="A0A164VPM8"/>
<dbReference type="PANTHER" id="PTHR33321">
    <property type="match status" value="1"/>
</dbReference>
<dbReference type="OrthoDB" id="891726at2759"/>
<dbReference type="EMBL" id="LNRQ01000006">
    <property type="protein sequence ID" value="KZM90656.1"/>
    <property type="molecule type" value="Genomic_DNA"/>
</dbReference>
<dbReference type="EMBL" id="CP093348">
    <property type="protein sequence ID" value="WOH04779.1"/>
    <property type="molecule type" value="Genomic_DNA"/>
</dbReference>
<evidence type="ECO:0000313" key="4">
    <source>
        <dbReference type="Proteomes" id="UP000077755"/>
    </source>
</evidence>
<reference evidence="3" key="2">
    <citation type="submission" date="2022-03" db="EMBL/GenBank/DDBJ databases">
        <title>Draft title - Genomic analysis of global carrot germplasm unveils the trajectory of domestication and the origin of high carotenoid orange carrot.</title>
        <authorList>
            <person name="Iorizzo M."/>
            <person name="Ellison S."/>
            <person name="Senalik D."/>
            <person name="Macko-Podgorni A."/>
            <person name="Grzebelus D."/>
            <person name="Bostan H."/>
            <person name="Rolling W."/>
            <person name="Curaba J."/>
            <person name="Simon P."/>
        </authorList>
    </citation>
    <scope>NUCLEOTIDE SEQUENCE</scope>
    <source>
        <tissue evidence="3">Leaf</tissue>
    </source>
</reference>
<dbReference type="Gramene" id="KZM90656">
    <property type="protein sequence ID" value="KZM90656"/>
    <property type="gene ID" value="DCAR_021979"/>
</dbReference>
<dbReference type="InterPro" id="IPR007541">
    <property type="entry name" value="Uncharacterised_BSP"/>
</dbReference>